<dbReference type="CDD" id="cd00010">
    <property type="entry name" value="AAI_LTSS"/>
    <property type="match status" value="1"/>
</dbReference>
<dbReference type="Proteomes" id="UP000734854">
    <property type="component" value="Unassembled WGS sequence"/>
</dbReference>
<evidence type="ECO:0000313" key="10">
    <source>
        <dbReference type="Proteomes" id="UP000734854"/>
    </source>
</evidence>
<keyword evidence="3" id="KW-0336">GPI-anchor</keyword>
<comment type="subcellular location">
    <subcellularLocation>
        <location evidence="1">Cell membrane</location>
        <topology evidence="1">Lipid-anchor</topology>
        <topology evidence="1">GPI-anchor</topology>
    </subcellularLocation>
</comment>
<evidence type="ECO:0000256" key="2">
    <source>
        <dbReference type="ARBA" id="ARBA00009748"/>
    </source>
</evidence>
<organism evidence="9 10">
    <name type="scientific">Zingiber officinale</name>
    <name type="common">Ginger</name>
    <name type="synonym">Amomum zingiber</name>
    <dbReference type="NCBI Taxonomy" id="94328"/>
    <lineage>
        <taxon>Eukaryota</taxon>
        <taxon>Viridiplantae</taxon>
        <taxon>Streptophyta</taxon>
        <taxon>Embryophyta</taxon>
        <taxon>Tracheophyta</taxon>
        <taxon>Spermatophyta</taxon>
        <taxon>Magnoliopsida</taxon>
        <taxon>Liliopsida</taxon>
        <taxon>Zingiberales</taxon>
        <taxon>Zingiberaceae</taxon>
        <taxon>Zingiber</taxon>
    </lineage>
</organism>
<dbReference type="FunFam" id="1.10.110.10:FF:000001">
    <property type="entry name" value="Bifunctional inhibitor/lipid-transfer protein/seed storage 2S albumin superfamily protein"/>
    <property type="match status" value="1"/>
</dbReference>
<feature type="chain" id="PRO_5035229410" description="Bifunctional inhibitor/plant lipid transfer protein/seed storage helical domain-containing protein" evidence="7">
    <location>
        <begin position="30"/>
        <end position="195"/>
    </location>
</feature>
<dbReference type="GO" id="GO:0005886">
    <property type="term" value="C:plasma membrane"/>
    <property type="evidence" value="ECO:0007669"/>
    <property type="project" value="UniProtKB-SubCell"/>
</dbReference>
<evidence type="ECO:0000256" key="5">
    <source>
        <dbReference type="ARBA" id="ARBA00023288"/>
    </source>
</evidence>
<evidence type="ECO:0000256" key="4">
    <source>
        <dbReference type="ARBA" id="ARBA00022729"/>
    </source>
</evidence>
<dbReference type="Pfam" id="PF14368">
    <property type="entry name" value="LTP_2"/>
    <property type="match status" value="1"/>
</dbReference>
<dbReference type="AlphaFoldDB" id="A0A8J5GR40"/>
<keyword evidence="3" id="KW-0472">Membrane</keyword>
<keyword evidence="5" id="KW-0449">Lipoprotein</keyword>
<proteinExistence type="inferred from homology"/>
<keyword evidence="4 7" id="KW-0732">Signal</keyword>
<feature type="domain" description="Bifunctional inhibitor/plant lipid transfer protein/seed storage helical" evidence="8">
    <location>
        <begin position="41"/>
        <end position="120"/>
    </location>
</feature>
<feature type="region of interest" description="Disordered" evidence="6">
    <location>
        <begin position="131"/>
        <end position="168"/>
    </location>
</feature>
<feature type="compositionally biased region" description="Low complexity" evidence="6">
    <location>
        <begin position="131"/>
        <end position="150"/>
    </location>
</feature>
<dbReference type="GO" id="GO:0098552">
    <property type="term" value="C:side of membrane"/>
    <property type="evidence" value="ECO:0007669"/>
    <property type="project" value="UniProtKB-KW"/>
</dbReference>
<evidence type="ECO:0000256" key="3">
    <source>
        <dbReference type="ARBA" id="ARBA00022622"/>
    </source>
</evidence>
<protein>
    <recommendedName>
        <fullName evidence="8">Bifunctional inhibitor/plant lipid transfer protein/seed storage helical domain-containing protein</fullName>
    </recommendedName>
</protein>
<dbReference type="InterPro" id="IPR043325">
    <property type="entry name" value="LTSS"/>
</dbReference>
<dbReference type="EMBL" id="JACMSC010000008">
    <property type="protein sequence ID" value="KAG6509828.1"/>
    <property type="molecule type" value="Genomic_DNA"/>
</dbReference>
<evidence type="ECO:0000259" key="8">
    <source>
        <dbReference type="SMART" id="SM00499"/>
    </source>
</evidence>
<comment type="caution">
    <text evidence="9">The sequence shown here is derived from an EMBL/GenBank/DDBJ whole genome shotgun (WGS) entry which is preliminary data.</text>
</comment>
<evidence type="ECO:0000256" key="7">
    <source>
        <dbReference type="SAM" id="SignalP"/>
    </source>
</evidence>
<name>A0A8J5GR40_ZINOF</name>
<evidence type="ECO:0000256" key="6">
    <source>
        <dbReference type="SAM" id="MobiDB-lite"/>
    </source>
</evidence>
<dbReference type="SMART" id="SM00499">
    <property type="entry name" value="AAI"/>
    <property type="match status" value="1"/>
</dbReference>
<keyword evidence="3" id="KW-0325">Glycoprotein</keyword>
<reference evidence="9 10" key="1">
    <citation type="submission" date="2020-08" db="EMBL/GenBank/DDBJ databases">
        <title>Plant Genome Project.</title>
        <authorList>
            <person name="Zhang R.-G."/>
        </authorList>
    </citation>
    <scope>NUCLEOTIDE SEQUENCE [LARGE SCALE GENOMIC DNA]</scope>
    <source>
        <tissue evidence="9">Rhizome</tissue>
    </source>
</reference>
<gene>
    <name evidence="9" type="ORF">ZIOFF_027835</name>
</gene>
<keyword evidence="10" id="KW-1185">Reference proteome</keyword>
<evidence type="ECO:0000256" key="1">
    <source>
        <dbReference type="ARBA" id="ARBA00004609"/>
    </source>
</evidence>
<feature type="signal peptide" evidence="7">
    <location>
        <begin position="1"/>
        <end position="29"/>
    </location>
</feature>
<dbReference type="OrthoDB" id="785314at2759"/>
<dbReference type="PROSITE" id="PS51257">
    <property type="entry name" value="PROKAR_LIPOPROTEIN"/>
    <property type="match status" value="1"/>
</dbReference>
<feature type="compositionally biased region" description="Polar residues" evidence="6">
    <location>
        <begin position="151"/>
        <end position="166"/>
    </location>
</feature>
<sequence length="195" mass="19233">MCAMRGRLPLMLPAIVAAVISCAIFGGRGQGPASAPSVDDCTDAFLNMTGCLSYARVGSNDTAPGGDCCPELAGLIDSDPICLCELLAGGAESFGIAVDNARALRLPSLCRLDAPPVSLCSDIGIPVASPATAISPAPESPTTATSPASSGGSRESPGSTPASSAQKLDGGHGAAAELAVTAAALSFIVTVIEIF</sequence>
<dbReference type="InterPro" id="IPR016140">
    <property type="entry name" value="Bifunc_inhib/LTP/seed_store"/>
</dbReference>
<evidence type="ECO:0000313" key="9">
    <source>
        <dbReference type="EMBL" id="KAG6509828.1"/>
    </source>
</evidence>
<dbReference type="PANTHER" id="PTHR33044">
    <property type="entry name" value="BIFUNCTIONAL INHIBITOR/LIPID-TRANSFER PROTEIN/SEED STORAGE 2S ALBUMIN SUPERFAMILY PROTEIN-RELATED"/>
    <property type="match status" value="1"/>
</dbReference>
<comment type="similarity">
    <text evidence="2">Belongs to the plant LTP family.</text>
</comment>
<accession>A0A8J5GR40</accession>